<keyword evidence="4" id="KW-0511">Multifunctional enzyme</keyword>
<dbReference type="Gene3D" id="3.40.50.150">
    <property type="entry name" value="Vaccinia Virus protein VP39"/>
    <property type="match status" value="1"/>
</dbReference>
<evidence type="ECO:0000256" key="4">
    <source>
        <dbReference type="ARBA" id="ARBA00023268"/>
    </source>
</evidence>
<dbReference type="Proteomes" id="UP001610432">
    <property type="component" value="Unassembled WGS sequence"/>
</dbReference>
<dbReference type="Gene3D" id="3.40.366.10">
    <property type="entry name" value="Malonyl-Coenzyme A Acyl Carrier Protein, domain 2"/>
    <property type="match status" value="1"/>
</dbReference>
<organism evidence="9 10">
    <name type="scientific">Aspergillus lucknowensis</name>
    <dbReference type="NCBI Taxonomy" id="176173"/>
    <lineage>
        <taxon>Eukaryota</taxon>
        <taxon>Fungi</taxon>
        <taxon>Dikarya</taxon>
        <taxon>Ascomycota</taxon>
        <taxon>Pezizomycotina</taxon>
        <taxon>Eurotiomycetes</taxon>
        <taxon>Eurotiomycetidae</taxon>
        <taxon>Eurotiales</taxon>
        <taxon>Aspergillaceae</taxon>
        <taxon>Aspergillus</taxon>
        <taxon>Aspergillus subgen. Nidulantes</taxon>
    </lineage>
</organism>
<feature type="region of interest" description="N-terminal hotdog fold" evidence="5">
    <location>
        <begin position="1009"/>
        <end position="1144"/>
    </location>
</feature>
<dbReference type="Gene3D" id="1.10.1200.10">
    <property type="entry name" value="ACP-like"/>
    <property type="match status" value="1"/>
</dbReference>
<evidence type="ECO:0000259" key="6">
    <source>
        <dbReference type="PROSITE" id="PS50075"/>
    </source>
</evidence>
<dbReference type="SUPFAM" id="SSF55048">
    <property type="entry name" value="Probable ACP-binding domain of malonyl-CoA ACP transacylase"/>
    <property type="match status" value="1"/>
</dbReference>
<dbReference type="GeneID" id="98142674"/>
<dbReference type="Pfam" id="PF00698">
    <property type="entry name" value="Acyl_transf_1"/>
    <property type="match status" value="1"/>
</dbReference>
<evidence type="ECO:0000256" key="3">
    <source>
        <dbReference type="ARBA" id="ARBA00022679"/>
    </source>
</evidence>
<dbReference type="InterPro" id="IPR016035">
    <property type="entry name" value="Acyl_Trfase/lysoPLipase"/>
</dbReference>
<dbReference type="CDD" id="cd02440">
    <property type="entry name" value="AdoMet_MTases"/>
    <property type="match status" value="1"/>
</dbReference>
<evidence type="ECO:0000313" key="9">
    <source>
        <dbReference type="EMBL" id="KAL2859922.1"/>
    </source>
</evidence>
<dbReference type="InterPro" id="IPR049551">
    <property type="entry name" value="PKS_DH_C"/>
</dbReference>
<feature type="region of interest" description="C-terminal hotdog fold" evidence="5">
    <location>
        <begin position="1161"/>
        <end position="1310"/>
    </location>
</feature>
<dbReference type="InterPro" id="IPR036736">
    <property type="entry name" value="ACP-like_sf"/>
</dbReference>
<dbReference type="InterPro" id="IPR036291">
    <property type="entry name" value="NAD(P)-bd_dom_sf"/>
</dbReference>
<dbReference type="Pfam" id="PF08659">
    <property type="entry name" value="KR"/>
    <property type="match status" value="1"/>
</dbReference>
<dbReference type="SMART" id="SM00829">
    <property type="entry name" value="PKS_ER"/>
    <property type="match status" value="1"/>
</dbReference>
<dbReference type="InterPro" id="IPR016039">
    <property type="entry name" value="Thiolase-like"/>
</dbReference>
<dbReference type="InterPro" id="IPR029063">
    <property type="entry name" value="SAM-dependent_MTases_sf"/>
</dbReference>
<dbReference type="InterPro" id="IPR011032">
    <property type="entry name" value="GroES-like_sf"/>
</dbReference>
<reference evidence="9 10" key="1">
    <citation type="submission" date="2024-07" db="EMBL/GenBank/DDBJ databases">
        <title>Section-level genome sequencing and comparative genomics of Aspergillus sections Usti and Cavernicolus.</title>
        <authorList>
            <consortium name="Lawrence Berkeley National Laboratory"/>
            <person name="Nybo J.L."/>
            <person name="Vesth T.C."/>
            <person name="Theobald S."/>
            <person name="Frisvad J.C."/>
            <person name="Larsen T.O."/>
            <person name="Kjaerboelling I."/>
            <person name="Rothschild-Mancinelli K."/>
            <person name="Lyhne E.K."/>
            <person name="Kogle M.E."/>
            <person name="Barry K."/>
            <person name="Clum A."/>
            <person name="Na H."/>
            <person name="Ledsgaard L."/>
            <person name="Lin J."/>
            <person name="Lipzen A."/>
            <person name="Kuo A."/>
            <person name="Riley R."/>
            <person name="Mondo S."/>
            <person name="Labutti K."/>
            <person name="Haridas S."/>
            <person name="Pangalinan J."/>
            <person name="Salamov A.A."/>
            <person name="Simmons B.A."/>
            <person name="Magnuson J.K."/>
            <person name="Chen J."/>
            <person name="Drula E."/>
            <person name="Henrissat B."/>
            <person name="Wiebenga A."/>
            <person name="Lubbers R.J."/>
            <person name="Gomes A.C."/>
            <person name="Macurrencykelacurrency M.R."/>
            <person name="Stajich J."/>
            <person name="Grigoriev I.V."/>
            <person name="Mortensen U.H."/>
            <person name="De Vries R.P."/>
            <person name="Baker S.E."/>
            <person name="Andersen M.R."/>
        </authorList>
    </citation>
    <scope>NUCLEOTIDE SEQUENCE [LARGE SCALE GENOMIC DNA]</scope>
    <source>
        <strain evidence="9 10">CBS 449.75</strain>
    </source>
</reference>
<dbReference type="InterPro" id="IPR049552">
    <property type="entry name" value="PKS_DH_N"/>
</dbReference>
<dbReference type="InterPro" id="IPR056501">
    <property type="entry name" value="NAD-bd_HRPKS_sdrA"/>
</dbReference>
<dbReference type="PROSITE" id="PS52019">
    <property type="entry name" value="PKS_MFAS_DH"/>
    <property type="match status" value="1"/>
</dbReference>
<feature type="active site" description="Proton donor; for dehydratase activity" evidence="5">
    <location>
        <position position="1227"/>
    </location>
</feature>
<evidence type="ECO:0000313" key="10">
    <source>
        <dbReference type="Proteomes" id="UP001610432"/>
    </source>
</evidence>
<dbReference type="Pfam" id="PF16197">
    <property type="entry name" value="KAsynt_C_assoc"/>
    <property type="match status" value="1"/>
</dbReference>
<dbReference type="SMART" id="SM00827">
    <property type="entry name" value="PKS_AT"/>
    <property type="match status" value="1"/>
</dbReference>
<proteinExistence type="predicted"/>
<keyword evidence="3" id="KW-0808">Transferase</keyword>
<dbReference type="InterPro" id="IPR050091">
    <property type="entry name" value="PKS_NRPS_Biosynth_Enz"/>
</dbReference>
<dbReference type="InterPro" id="IPR049900">
    <property type="entry name" value="PKS_mFAS_DH"/>
</dbReference>
<accession>A0ABR4L6D6</accession>
<gene>
    <name evidence="9" type="ORF">BJX67DRAFT_337861</name>
</gene>
<dbReference type="Pfam" id="PF21089">
    <property type="entry name" value="PKS_DH_N"/>
    <property type="match status" value="1"/>
</dbReference>
<dbReference type="SUPFAM" id="SSF51735">
    <property type="entry name" value="NAD(P)-binding Rossmann-fold domains"/>
    <property type="match status" value="2"/>
</dbReference>
<dbReference type="EMBL" id="JBFXLQ010000094">
    <property type="protein sequence ID" value="KAL2859922.1"/>
    <property type="molecule type" value="Genomic_DNA"/>
</dbReference>
<dbReference type="CDD" id="cd00833">
    <property type="entry name" value="PKS"/>
    <property type="match status" value="1"/>
</dbReference>
<name>A0ABR4L6D6_9EURO</name>
<evidence type="ECO:0000256" key="1">
    <source>
        <dbReference type="ARBA" id="ARBA00022450"/>
    </source>
</evidence>
<dbReference type="CDD" id="cd05195">
    <property type="entry name" value="enoyl_red"/>
    <property type="match status" value="1"/>
</dbReference>
<feature type="domain" description="Ketosynthase family 3 (KS3)" evidence="7">
    <location>
        <begin position="55"/>
        <end position="479"/>
    </location>
</feature>
<evidence type="ECO:0000256" key="5">
    <source>
        <dbReference type="PROSITE-ProRule" id="PRU01363"/>
    </source>
</evidence>
<evidence type="ECO:0000259" key="8">
    <source>
        <dbReference type="PROSITE" id="PS52019"/>
    </source>
</evidence>
<dbReference type="Pfam" id="PF02801">
    <property type="entry name" value="Ketoacyl-synt_C"/>
    <property type="match status" value="1"/>
</dbReference>
<dbReference type="SUPFAM" id="SSF53901">
    <property type="entry name" value="Thiolase-like"/>
    <property type="match status" value="1"/>
</dbReference>
<dbReference type="RefSeq" id="XP_070880478.1">
    <property type="nucleotide sequence ID" value="XM_071027602.1"/>
</dbReference>
<evidence type="ECO:0008006" key="11">
    <source>
        <dbReference type="Google" id="ProtNLM"/>
    </source>
</evidence>
<dbReference type="SMART" id="SM00825">
    <property type="entry name" value="PKS_KS"/>
    <property type="match status" value="1"/>
</dbReference>
<sequence length="2564" mass="279070">MAILDGRLILGGTCSTMTANSGVPTPANTPQCTQSPQSQVESSTIDLSILDDDASMPIAVVGLGFRGPGDATNVDKLWDMIREGREAWGPIPRWNNSAFHHPDHSRHGTINVEGGHFLREDVSLFDAPFFNMTSDEAAAMDPQQRLLLEVTYEALESAGITLSTVTGTRTSCFVGSFNADYMDLLLREPECIPMYQCTNAGQSRAMTANRVSYFFDLKGPSVTVDTACSGSLVALHLACQSLRTSDASMAIAAGVNIILSHEFMSTMTMMKFLSPRGRCRTFDEDADGYARGEAIGCLILKPLRDAIRDGDPIRAVIRGTGSNQDGRTAGITLPNGAAQEALIRHVYQTAGLDPRETEFVEAHGTGTQAGDPIETGALAKAFGPRRPDQPLRVGSIKTNVGHLEGTSGIAGVIKAILMLERRMLLPNRNFHKLNSRILAKEWNLKVQLEYEPWKSLGPHRVSVNSFGYGGSNAHAILEDTSGYLSDRKLTTFVQPQNSNMLATTAIHPCPNRQRVFMLSAFDETSMHHQIHRLQSFLNGKLEDMSDEWLNSLAFTLNERRTAHLYRSAVIGDSAVRLKVSLSAQPKIYTAPKKPVLAFVFTGQGAQWAGMGKELLETYPVFRHSIELADGYMNRIGAPFSVIDEILTPKDISRLSHPLLSQPICSALQIALVDLLAWWDIYPDAVTGHSSGEIAAAYAAGILTMEDAITIAYNRGVAASRLFERQSGGAMMAVGLSASDAQPYVDKLQAGKATVACVNSPSSITISGDEAAIDELEVLLQGRQIFARRLAVEVAYHSHHMEAIGGEYLECIAHVTPRQPKTDRFDRDSGSVQFFSSVTGAEISADELGPHYWVRNLLGQVKFVASVESLCFGTNSARMTNGVSDKRRVKRSVAARKVGVDALIEIGPHSALAGPIKQIIQADSKLLRANLTYCSVLVRGSDATTTALSVAASLACAGYPVNFQAINDPTASGERRVLVDLPPYGWNHNRSYWAEPRVSKVFRNREFPRTDILGALERSSSPLEPRWKNFIRVTEIPWLRDHKILSNIVYPGAGYIAMAIEAVSQLASVENYGPVGAFYLRDIHLRAALVIQETAPAEVMISMRQCANHTSFVKQLYEFNIRSVTMDNRWTEHCTGYVGAQETASHPDLQAMSQCESAGHLDFSVLDPAEFYEKLAAVGLEYGPCFSNVAHAHFTPYTCLAEITIPDTAAAMPSNFQYPCVLHPCILDTIIHSIFISNDLADSPAIPVQIDELIVSRDFPSEAGGRFNVCAQTDSKGREGIVASISAGRDDGPVLSMTGLRCKYIGSKSSESTTKQTERIAYKLAWKPDLDLLTGDNILTLLCAHGDEPTSDQIDESEAAALDYAQKAIVRLEQTNPNELRPSKKRALSALVATARKSQANHSRTRSAHNVNDNEAVLLSPQGKQLSIIGPSLPGILGDQTSSAMPSDAHWAAYWDSLLSTPVYQNAAELLSVMSYKNPMMSVLEVEAGEGRASLRFLQSISDAGQNIPRCGQYTVATRDADQIQSATNRLSTWSEWIKFKNLDLDKDPESQGFARGSSDIILIPYGLHTVESVHSALKALYTLLRPGGYLVMINPLTGRLQLPNAMIFATLSQSCLNILEHSDSDLVEALKKAGLSTAGIDSNPDRTRPIIARKDVGLGNSRSTHVLLIREDGDSGVCLSHLHDLLESSGYMVEVKSIAHANVAGKCCLVLSELKYSVLGLLDEVRLQKVKNMLQEASAILWVTRGGVAGSTYPESSLITGLTRTARSESGVDPIVTLDLNGENPLDPIRAAQVIHHLFRERIIRGGSMRGDSEYAEQDGMLLIPRVVEDALSDGRLASLHDAYTICDQAFHSSAQPMRIKSDPVQSELVYFVEDTHAVETPDDKIRISVQAMSLSRSDVLGWAEGACIASGWSGIVQSVGKTVHDFSVGDRVACLGEKAVSNVFEAKPTAFQKIPPQASFESAAALPVAYCMAYYAIHHLAHAISSDTVLIHGAAGIVGIAVAEICRVGGANAVLVIETEDDRLTLMKLGFPEHTTLLKNNESFPKDLTRMIGHKVVDVIINCDDDAGSLDRLWQFGADSYRIVQFCGPNTTNRARWEVPNTESGVMFATISPDTIRRLKSHIRDEVWNRVGSLFREGKIRGHSPQTYSVPQISTAMDTSLLAETGTEFIVLRAGADDYVKFRQPKLPNSLFQADASYMLVGGLGGIGRATALWMSERGARNIIFINRSGLTRESSRATAEELERHGVRVFVRAVDVTDSDRMAAVTAELADTAPPVRGVIQAAMVLRDTLIEKMSVEDYHSVLQPKLIGTWNLHRFLPKDLDFFIMLSSISGIIGNATQAAYAAGSTFMDTFAAYRNRYGLHAVSIDLGAIMDTGYLAENTELAAKMTEQGFHSTDTKTVMSLIELAITTTPQSNPSHASQIITGLGAWKEGHSLPNFDTPIFSHFRRRFQTPADEASNGPSTSSLRDELKAAKSLDEASGFVYAALSSRIATHLAIPIDSISPNNPITEYGIDSHAAVELRNWILQTAESTVPVLEILATGSISELATKIAVKSSFVNVVE</sequence>
<keyword evidence="10" id="KW-1185">Reference proteome</keyword>
<dbReference type="InterPro" id="IPR016036">
    <property type="entry name" value="Malonyl_transacylase_ACP-bd"/>
</dbReference>
<dbReference type="InterPro" id="IPR013216">
    <property type="entry name" value="Methyltransf_11"/>
</dbReference>
<evidence type="ECO:0000259" key="7">
    <source>
        <dbReference type="PROSITE" id="PS52004"/>
    </source>
</evidence>
<evidence type="ECO:0000256" key="2">
    <source>
        <dbReference type="ARBA" id="ARBA00022553"/>
    </source>
</evidence>
<feature type="domain" description="PKS/mFAS DH" evidence="8">
    <location>
        <begin position="1009"/>
        <end position="1310"/>
    </location>
</feature>
<dbReference type="SUPFAM" id="SSF52151">
    <property type="entry name" value="FabD/lysophospholipase-like"/>
    <property type="match status" value="1"/>
</dbReference>
<dbReference type="InterPro" id="IPR020843">
    <property type="entry name" value="ER"/>
</dbReference>
<dbReference type="SUPFAM" id="SSF53335">
    <property type="entry name" value="S-adenosyl-L-methionine-dependent methyltransferases"/>
    <property type="match status" value="1"/>
</dbReference>
<dbReference type="SMART" id="SM00823">
    <property type="entry name" value="PKS_PP"/>
    <property type="match status" value="1"/>
</dbReference>
<dbReference type="SMART" id="SM00826">
    <property type="entry name" value="PKS_DH"/>
    <property type="match status" value="1"/>
</dbReference>
<dbReference type="Gene3D" id="3.90.180.10">
    <property type="entry name" value="Medium-chain alcohol dehydrogenases, catalytic domain"/>
    <property type="match status" value="1"/>
</dbReference>
<dbReference type="InterPro" id="IPR042104">
    <property type="entry name" value="PKS_dehydratase_sf"/>
</dbReference>
<protein>
    <recommendedName>
        <fullName evidence="11">Polyketide synthase</fullName>
    </recommendedName>
</protein>
<dbReference type="SMART" id="SM00822">
    <property type="entry name" value="PKS_KR"/>
    <property type="match status" value="1"/>
</dbReference>
<dbReference type="Pfam" id="PF00109">
    <property type="entry name" value="ketoacyl-synt"/>
    <property type="match status" value="1"/>
</dbReference>
<dbReference type="Gene3D" id="3.40.47.10">
    <property type="match status" value="1"/>
</dbReference>
<dbReference type="Gene3D" id="3.40.50.720">
    <property type="entry name" value="NAD(P)-binding Rossmann-like Domain"/>
    <property type="match status" value="2"/>
</dbReference>
<dbReference type="InterPro" id="IPR013968">
    <property type="entry name" value="PKS_KR"/>
</dbReference>
<dbReference type="Pfam" id="PF23114">
    <property type="entry name" value="NAD-bd_HRPKS_sdrA"/>
    <property type="match status" value="1"/>
</dbReference>
<dbReference type="Gene3D" id="3.10.129.110">
    <property type="entry name" value="Polyketide synthase dehydratase"/>
    <property type="match status" value="1"/>
</dbReference>
<dbReference type="Pfam" id="PF23297">
    <property type="entry name" value="ACP_SdgA_C"/>
    <property type="match status" value="1"/>
</dbReference>
<dbReference type="SUPFAM" id="SSF47336">
    <property type="entry name" value="ACP-like"/>
    <property type="match status" value="1"/>
</dbReference>
<dbReference type="InterPro" id="IPR014031">
    <property type="entry name" value="Ketoacyl_synth_C"/>
</dbReference>
<dbReference type="PROSITE" id="PS50075">
    <property type="entry name" value="CARRIER"/>
    <property type="match status" value="1"/>
</dbReference>
<dbReference type="InterPro" id="IPR020806">
    <property type="entry name" value="PKS_PP-bd"/>
</dbReference>
<dbReference type="SUPFAM" id="SSF50129">
    <property type="entry name" value="GroES-like"/>
    <property type="match status" value="1"/>
</dbReference>
<dbReference type="PANTHER" id="PTHR43775">
    <property type="entry name" value="FATTY ACID SYNTHASE"/>
    <property type="match status" value="1"/>
</dbReference>
<dbReference type="InterPro" id="IPR020841">
    <property type="entry name" value="PKS_Beta-ketoAc_synthase_dom"/>
</dbReference>
<feature type="active site" description="Proton acceptor; for dehydratase activity" evidence="5">
    <location>
        <position position="1041"/>
    </location>
</feature>
<dbReference type="PROSITE" id="PS52004">
    <property type="entry name" value="KS3_2"/>
    <property type="match status" value="1"/>
</dbReference>
<dbReference type="PANTHER" id="PTHR43775:SF29">
    <property type="entry name" value="ASPERFURANONE POLYKETIDE SYNTHASE AFOG-RELATED"/>
    <property type="match status" value="1"/>
</dbReference>
<dbReference type="InterPro" id="IPR014043">
    <property type="entry name" value="Acyl_transferase_dom"/>
</dbReference>
<dbReference type="Gene3D" id="3.30.70.3290">
    <property type="match status" value="1"/>
</dbReference>
<comment type="caution">
    <text evidence="9">The sequence shown here is derived from an EMBL/GenBank/DDBJ whole genome shotgun (WGS) entry which is preliminary data.</text>
</comment>
<keyword evidence="1" id="KW-0596">Phosphopantetheine</keyword>
<dbReference type="InterPro" id="IPR020807">
    <property type="entry name" value="PKS_DH"/>
</dbReference>
<dbReference type="InterPro" id="IPR014030">
    <property type="entry name" value="Ketoacyl_synth_N"/>
</dbReference>
<dbReference type="InterPro" id="IPR009081">
    <property type="entry name" value="PP-bd_ACP"/>
</dbReference>
<dbReference type="Pfam" id="PF14765">
    <property type="entry name" value="PS-DH"/>
    <property type="match status" value="1"/>
</dbReference>
<feature type="domain" description="Carrier" evidence="6">
    <location>
        <begin position="2480"/>
        <end position="2557"/>
    </location>
</feature>
<keyword evidence="2" id="KW-0597">Phosphoprotein</keyword>
<dbReference type="Pfam" id="PF08241">
    <property type="entry name" value="Methyltransf_11"/>
    <property type="match status" value="1"/>
</dbReference>
<dbReference type="InterPro" id="IPR057326">
    <property type="entry name" value="KR_dom"/>
</dbReference>
<dbReference type="InterPro" id="IPR032821">
    <property type="entry name" value="PKS_assoc"/>
</dbReference>
<dbReference type="InterPro" id="IPR001227">
    <property type="entry name" value="Ac_transferase_dom_sf"/>
</dbReference>